<protein>
    <submittedName>
        <fullName evidence="1">Uncharacterized protein</fullName>
    </submittedName>
</protein>
<keyword evidence="2" id="KW-1185">Reference proteome</keyword>
<name>A0A1L9TDS8_9EURO</name>
<dbReference type="AlphaFoldDB" id="A0A1L9TDS8"/>
<sequence length="200" mass="22543">MGYDFPVSNGPGKRYVRVYLDKTAPINTPSDMHISTKPEVSFGNKHAFVARAIKMIRCLVDSDGDDMLLPKISRKSQLNREARGRPPQQELYCTRTRNHHQPAYPITLNGGSDVGNNGMTGSKEEVDVDQNKKQEPEFVWISLAMPETGPVNMENRMDSKIAVVMLEYGIGQRVTTLQPNDNRPIPNHRYLTINFQCNPA</sequence>
<accession>A0A1L9TDS8</accession>
<evidence type="ECO:0000313" key="1">
    <source>
        <dbReference type="EMBL" id="OJJ57584.1"/>
    </source>
</evidence>
<dbReference type="RefSeq" id="XP_040701390.1">
    <property type="nucleotide sequence ID" value="XM_040845008.1"/>
</dbReference>
<organism evidence="1 2">
    <name type="scientific">Aspergillus sydowii CBS 593.65</name>
    <dbReference type="NCBI Taxonomy" id="1036612"/>
    <lineage>
        <taxon>Eukaryota</taxon>
        <taxon>Fungi</taxon>
        <taxon>Dikarya</taxon>
        <taxon>Ascomycota</taxon>
        <taxon>Pezizomycotina</taxon>
        <taxon>Eurotiomycetes</taxon>
        <taxon>Eurotiomycetidae</taxon>
        <taxon>Eurotiales</taxon>
        <taxon>Aspergillaceae</taxon>
        <taxon>Aspergillus</taxon>
        <taxon>Aspergillus subgen. Nidulantes</taxon>
    </lineage>
</organism>
<proteinExistence type="predicted"/>
<dbReference type="EMBL" id="KV878588">
    <property type="protein sequence ID" value="OJJ57584.1"/>
    <property type="molecule type" value="Genomic_DNA"/>
</dbReference>
<dbReference type="VEuPathDB" id="FungiDB:ASPSYDRAFT_32723"/>
<evidence type="ECO:0000313" key="2">
    <source>
        <dbReference type="Proteomes" id="UP000184356"/>
    </source>
</evidence>
<gene>
    <name evidence="1" type="ORF">ASPSYDRAFT_32723</name>
</gene>
<dbReference type="GeneID" id="63761081"/>
<reference evidence="2" key="1">
    <citation type="journal article" date="2017" name="Genome Biol.">
        <title>Comparative genomics reveals high biological diversity and specific adaptations in the industrially and medically important fungal genus Aspergillus.</title>
        <authorList>
            <person name="de Vries R.P."/>
            <person name="Riley R."/>
            <person name="Wiebenga A."/>
            <person name="Aguilar-Osorio G."/>
            <person name="Amillis S."/>
            <person name="Uchima C.A."/>
            <person name="Anderluh G."/>
            <person name="Asadollahi M."/>
            <person name="Askin M."/>
            <person name="Barry K."/>
            <person name="Battaglia E."/>
            <person name="Bayram O."/>
            <person name="Benocci T."/>
            <person name="Braus-Stromeyer S.A."/>
            <person name="Caldana C."/>
            <person name="Canovas D."/>
            <person name="Cerqueira G.C."/>
            <person name="Chen F."/>
            <person name="Chen W."/>
            <person name="Choi C."/>
            <person name="Clum A."/>
            <person name="Dos Santos R.A."/>
            <person name="Damasio A.R."/>
            <person name="Diallinas G."/>
            <person name="Emri T."/>
            <person name="Fekete E."/>
            <person name="Flipphi M."/>
            <person name="Freyberg S."/>
            <person name="Gallo A."/>
            <person name="Gournas C."/>
            <person name="Habgood R."/>
            <person name="Hainaut M."/>
            <person name="Harispe M.L."/>
            <person name="Henrissat B."/>
            <person name="Hilden K.S."/>
            <person name="Hope R."/>
            <person name="Hossain A."/>
            <person name="Karabika E."/>
            <person name="Karaffa L."/>
            <person name="Karanyi Z."/>
            <person name="Krasevec N."/>
            <person name="Kuo A."/>
            <person name="Kusch H."/>
            <person name="LaButti K."/>
            <person name="Lagendijk E.L."/>
            <person name="Lapidus A."/>
            <person name="Levasseur A."/>
            <person name="Lindquist E."/>
            <person name="Lipzen A."/>
            <person name="Logrieco A.F."/>
            <person name="MacCabe A."/>
            <person name="Maekelae M.R."/>
            <person name="Malavazi I."/>
            <person name="Melin P."/>
            <person name="Meyer V."/>
            <person name="Mielnichuk N."/>
            <person name="Miskei M."/>
            <person name="Molnar A.P."/>
            <person name="Mule G."/>
            <person name="Ngan C.Y."/>
            <person name="Orejas M."/>
            <person name="Orosz E."/>
            <person name="Ouedraogo J.P."/>
            <person name="Overkamp K.M."/>
            <person name="Park H.-S."/>
            <person name="Perrone G."/>
            <person name="Piumi F."/>
            <person name="Punt P.J."/>
            <person name="Ram A.F."/>
            <person name="Ramon A."/>
            <person name="Rauscher S."/>
            <person name="Record E."/>
            <person name="Riano-Pachon D.M."/>
            <person name="Robert V."/>
            <person name="Roehrig J."/>
            <person name="Ruller R."/>
            <person name="Salamov A."/>
            <person name="Salih N.S."/>
            <person name="Samson R.A."/>
            <person name="Sandor E."/>
            <person name="Sanguinetti M."/>
            <person name="Schuetze T."/>
            <person name="Sepcic K."/>
            <person name="Shelest E."/>
            <person name="Sherlock G."/>
            <person name="Sophianopoulou V."/>
            <person name="Squina F.M."/>
            <person name="Sun H."/>
            <person name="Susca A."/>
            <person name="Todd R.B."/>
            <person name="Tsang A."/>
            <person name="Unkles S.E."/>
            <person name="van de Wiele N."/>
            <person name="van Rossen-Uffink D."/>
            <person name="Oliveira J.V."/>
            <person name="Vesth T.C."/>
            <person name="Visser J."/>
            <person name="Yu J.-H."/>
            <person name="Zhou M."/>
            <person name="Andersen M.R."/>
            <person name="Archer D.B."/>
            <person name="Baker S.E."/>
            <person name="Benoit I."/>
            <person name="Brakhage A.A."/>
            <person name="Braus G.H."/>
            <person name="Fischer R."/>
            <person name="Frisvad J.C."/>
            <person name="Goldman G.H."/>
            <person name="Houbraken J."/>
            <person name="Oakley B."/>
            <person name="Pocsi I."/>
            <person name="Scazzocchio C."/>
            <person name="Seiboth B."/>
            <person name="vanKuyk P.A."/>
            <person name="Wortman J."/>
            <person name="Dyer P.S."/>
            <person name="Grigoriev I.V."/>
        </authorList>
    </citation>
    <scope>NUCLEOTIDE SEQUENCE [LARGE SCALE GENOMIC DNA]</scope>
    <source>
        <strain evidence="2">CBS 593.65</strain>
    </source>
</reference>
<dbReference type="Proteomes" id="UP000184356">
    <property type="component" value="Unassembled WGS sequence"/>
</dbReference>